<organism evidence="1">
    <name type="scientific">Arundo donax</name>
    <name type="common">Giant reed</name>
    <name type="synonym">Donax arundinaceus</name>
    <dbReference type="NCBI Taxonomy" id="35708"/>
    <lineage>
        <taxon>Eukaryota</taxon>
        <taxon>Viridiplantae</taxon>
        <taxon>Streptophyta</taxon>
        <taxon>Embryophyta</taxon>
        <taxon>Tracheophyta</taxon>
        <taxon>Spermatophyta</taxon>
        <taxon>Magnoliopsida</taxon>
        <taxon>Liliopsida</taxon>
        <taxon>Poales</taxon>
        <taxon>Poaceae</taxon>
        <taxon>PACMAD clade</taxon>
        <taxon>Arundinoideae</taxon>
        <taxon>Arundineae</taxon>
        <taxon>Arundo</taxon>
    </lineage>
</organism>
<dbReference type="EMBL" id="GBRH01178700">
    <property type="protein sequence ID" value="JAE19196.1"/>
    <property type="molecule type" value="Transcribed_RNA"/>
</dbReference>
<reference evidence="1" key="1">
    <citation type="submission" date="2014-09" db="EMBL/GenBank/DDBJ databases">
        <authorList>
            <person name="Magalhaes I.L.F."/>
            <person name="Oliveira U."/>
            <person name="Santos F.R."/>
            <person name="Vidigal T.H.D.A."/>
            <person name="Brescovit A.D."/>
            <person name="Santos A.J."/>
        </authorList>
    </citation>
    <scope>NUCLEOTIDE SEQUENCE</scope>
    <source>
        <tissue evidence="1">Shoot tissue taken approximately 20 cm above the soil surface</tissue>
    </source>
</reference>
<reference evidence="1" key="2">
    <citation type="journal article" date="2015" name="Data Brief">
        <title>Shoot transcriptome of the giant reed, Arundo donax.</title>
        <authorList>
            <person name="Barrero R.A."/>
            <person name="Guerrero F.D."/>
            <person name="Moolhuijzen P."/>
            <person name="Goolsby J.A."/>
            <person name="Tidwell J."/>
            <person name="Bellgard S.E."/>
            <person name="Bellgard M.I."/>
        </authorList>
    </citation>
    <scope>NUCLEOTIDE SEQUENCE</scope>
    <source>
        <tissue evidence="1">Shoot tissue taken approximately 20 cm above the soil surface</tissue>
    </source>
</reference>
<dbReference type="AlphaFoldDB" id="A0A0A9G9H4"/>
<evidence type="ECO:0000313" key="1">
    <source>
        <dbReference type="EMBL" id="JAE19196.1"/>
    </source>
</evidence>
<accession>A0A0A9G9H4</accession>
<protein>
    <submittedName>
        <fullName evidence="1">Uncharacterized protein</fullName>
    </submittedName>
</protein>
<name>A0A0A9G9H4_ARUDO</name>
<proteinExistence type="predicted"/>
<sequence>MAHILFSGYIIENRNGQTNIGNLGILEYTNIKREPKHPHNILEGKHHIHFTLQNYRQIPT</sequence>